<dbReference type="AlphaFoldDB" id="A0A6A5Z504"/>
<keyword evidence="2" id="KW-1185">Reference proteome</keyword>
<evidence type="ECO:0000313" key="2">
    <source>
        <dbReference type="Proteomes" id="UP000799770"/>
    </source>
</evidence>
<dbReference type="OrthoDB" id="2378324at2759"/>
<dbReference type="Proteomes" id="UP000799770">
    <property type="component" value="Unassembled WGS sequence"/>
</dbReference>
<gene>
    <name evidence="1" type="ORF">BDV96DRAFT_647469</name>
</gene>
<proteinExistence type="predicted"/>
<organism evidence="1 2">
    <name type="scientific">Lophiotrema nucula</name>
    <dbReference type="NCBI Taxonomy" id="690887"/>
    <lineage>
        <taxon>Eukaryota</taxon>
        <taxon>Fungi</taxon>
        <taxon>Dikarya</taxon>
        <taxon>Ascomycota</taxon>
        <taxon>Pezizomycotina</taxon>
        <taxon>Dothideomycetes</taxon>
        <taxon>Pleosporomycetidae</taxon>
        <taxon>Pleosporales</taxon>
        <taxon>Lophiotremataceae</taxon>
        <taxon>Lophiotrema</taxon>
    </lineage>
</organism>
<accession>A0A6A5Z504</accession>
<dbReference type="SUPFAM" id="SSF109604">
    <property type="entry name" value="HD-domain/PDEase-like"/>
    <property type="match status" value="1"/>
</dbReference>
<evidence type="ECO:0008006" key="3">
    <source>
        <dbReference type="Google" id="ProtNLM"/>
    </source>
</evidence>
<evidence type="ECO:0000313" key="1">
    <source>
        <dbReference type="EMBL" id="KAF2113977.1"/>
    </source>
</evidence>
<reference evidence="1" key="1">
    <citation type="journal article" date="2020" name="Stud. Mycol.">
        <title>101 Dothideomycetes genomes: a test case for predicting lifestyles and emergence of pathogens.</title>
        <authorList>
            <person name="Haridas S."/>
            <person name="Albert R."/>
            <person name="Binder M."/>
            <person name="Bloem J."/>
            <person name="Labutti K."/>
            <person name="Salamov A."/>
            <person name="Andreopoulos B."/>
            <person name="Baker S."/>
            <person name="Barry K."/>
            <person name="Bills G."/>
            <person name="Bluhm B."/>
            <person name="Cannon C."/>
            <person name="Castanera R."/>
            <person name="Culley D."/>
            <person name="Daum C."/>
            <person name="Ezra D."/>
            <person name="Gonzalez J."/>
            <person name="Henrissat B."/>
            <person name="Kuo A."/>
            <person name="Liang C."/>
            <person name="Lipzen A."/>
            <person name="Lutzoni F."/>
            <person name="Magnuson J."/>
            <person name="Mondo S."/>
            <person name="Nolan M."/>
            <person name="Ohm R."/>
            <person name="Pangilinan J."/>
            <person name="Park H.-J."/>
            <person name="Ramirez L."/>
            <person name="Alfaro M."/>
            <person name="Sun H."/>
            <person name="Tritt A."/>
            <person name="Yoshinaga Y."/>
            <person name="Zwiers L.-H."/>
            <person name="Turgeon B."/>
            <person name="Goodwin S."/>
            <person name="Spatafora J."/>
            <person name="Crous P."/>
            <person name="Grigoriev I."/>
        </authorList>
    </citation>
    <scope>NUCLEOTIDE SEQUENCE</scope>
    <source>
        <strain evidence="1">CBS 627.86</strain>
    </source>
</reference>
<sequence length="241" mass="26814">MVAILHRLTRVIAGIPVPNTPLLNSSIALAREVLPDDGFNHVMRSWLNGQAIINHLPQANRSKIDQEAFGVAAVLHDLGWGGFDGGSASFVSPDKRFEVDGAFGALAFINDHTKGSWNQHRLQLIWDSIALHTTPDISRYKQPEVAIMAAGVWTELLGIEYGQQFFSDIVTVNQSEWDAIVEVFPNKGMKGYFRDVLTGLCRVKPDTTYENPVGEYGERFLPNYTREGHKVIDILETALPE</sequence>
<dbReference type="PANTHER" id="PTHR35569:SF1">
    <property type="entry name" value="CYANAMIDE HYDRATASE DDI2-RELATED"/>
    <property type="match status" value="1"/>
</dbReference>
<name>A0A6A5Z504_9PLEO</name>
<dbReference type="EMBL" id="ML977326">
    <property type="protein sequence ID" value="KAF2113977.1"/>
    <property type="molecule type" value="Genomic_DNA"/>
</dbReference>
<dbReference type="PANTHER" id="PTHR35569">
    <property type="entry name" value="CYANAMIDE HYDRATASE DDI2-RELATED"/>
    <property type="match status" value="1"/>
</dbReference>
<protein>
    <recommendedName>
        <fullName evidence="3">HD domain-containing protein</fullName>
    </recommendedName>
</protein>